<dbReference type="PANTHER" id="PTHR30349:SF41">
    <property type="entry name" value="INTEGRASE_RECOMBINASE PROTEIN MJ0367-RELATED"/>
    <property type="match status" value="1"/>
</dbReference>
<evidence type="ECO:0000256" key="2">
    <source>
        <dbReference type="ARBA" id="ARBA00023125"/>
    </source>
</evidence>
<dbReference type="HOGENOM" id="CLU_065764_0_0_7"/>
<sequence>MPSLQEKRGVRLWRAAVMVDGKMRRKWFPDDSKASMRAAAAWEEETRKQLLRQQSQTSTACPCLLYEWGRRHLDWAMGFYADKTYVERKAELSAFLGAKPAGIAADNYSSVTAEEFAGTPGEAMEYLKDQREARSGNAANKARKNLATAWDWGKANVPGWPQGGINPFREQAKYPEERQPRYVPPREHVEAVDAHLRGAALSPLGKVLDDARLQDWVMFGVFRFALARRGEVFRLAPEDVNLVGSTVRMWSRKTRGGNLVGKWVPMVPALRERLALWLKVRPIKDKENLFLVLDQYEFCKGYYGKPFTSQQHGMERWCERAEIVPAFDRHSIRHRGALDLYESGVTVSTIQRILRHSSPTTTERYLESLGCDLANTREAMERAFGAGKVIRLPVRETA</sequence>
<proteinExistence type="inferred from homology"/>
<dbReference type="InterPro" id="IPR002104">
    <property type="entry name" value="Integrase_catalytic"/>
</dbReference>
<dbReference type="InterPro" id="IPR011010">
    <property type="entry name" value="DNA_brk_join_enz"/>
</dbReference>
<dbReference type="Pfam" id="PF00589">
    <property type="entry name" value="Phage_integrase"/>
    <property type="match status" value="1"/>
</dbReference>
<evidence type="ECO:0000256" key="3">
    <source>
        <dbReference type="ARBA" id="ARBA00023172"/>
    </source>
</evidence>
<accession>F3Z342</accession>
<dbReference type="AlphaFoldDB" id="F3Z342"/>
<dbReference type="Proteomes" id="UP000007844">
    <property type="component" value="Chromosome"/>
</dbReference>
<dbReference type="PROSITE" id="PS51898">
    <property type="entry name" value="TYR_RECOMBINASE"/>
    <property type="match status" value="1"/>
</dbReference>
<evidence type="ECO:0000256" key="1">
    <source>
        <dbReference type="ARBA" id="ARBA00008857"/>
    </source>
</evidence>
<reference evidence="5 6" key="1">
    <citation type="journal article" date="2011" name="J. Bacteriol.">
        <title>Genome sequence of the mercury-methylating and pleomorphic Desulfovibrio africanus Strain Walvis Bay.</title>
        <authorList>
            <person name="Brown S.D."/>
            <person name="Wall J.D."/>
            <person name="Kucken A.M."/>
            <person name="Gilmour C.C."/>
            <person name="Podar M."/>
            <person name="Brandt C.C."/>
            <person name="Teshima H."/>
            <person name="Detter J.C."/>
            <person name="Han C.S."/>
            <person name="Land M.L."/>
            <person name="Lucas S."/>
            <person name="Han J."/>
            <person name="Pennacchio L."/>
            <person name="Nolan M."/>
            <person name="Pitluck S."/>
            <person name="Woyke T."/>
            <person name="Goodwin L."/>
            <person name="Palumbo A.V."/>
            <person name="Elias D.A."/>
        </authorList>
    </citation>
    <scope>NUCLEOTIDE SEQUENCE [LARGE SCALE GENOMIC DNA]</scope>
    <source>
        <strain evidence="5 6">Walvis Bay</strain>
    </source>
</reference>
<dbReference type="STRING" id="690850.Desaf_1957"/>
<keyword evidence="6" id="KW-1185">Reference proteome</keyword>
<evidence type="ECO:0000259" key="4">
    <source>
        <dbReference type="PROSITE" id="PS51898"/>
    </source>
</evidence>
<dbReference type="CDD" id="cd00397">
    <property type="entry name" value="DNA_BRE_C"/>
    <property type="match status" value="1"/>
</dbReference>
<dbReference type="Gene3D" id="1.10.443.10">
    <property type="entry name" value="Intergrase catalytic core"/>
    <property type="match status" value="1"/>
</dbReference>
<dbReference type="GO" id="GO:0003677">
    <property type="term" value="F:DNA binding"/>
    <property type="evidence" value="ECO:0007669"/>
    <property type="project" value="UniProtKB-KW"/>
</dbReference>
<comment type="similarity">
    <text evidence="1">Belongs to the 'phage' integrase family.</text>
</comment>
<dbReference type="EMBL" id="CP003221">
    <property type="protein sequence ID" value="EGJ50286.1"/>
    <property type="molecule type" value="Genomic_DNA"/>
</dbReference>
<keyword evidence="3" id="KW-0233">DNA recombination</keyword>
<feature type="domain" description="Tyr recombinase" evidence="4">
    <location>
        <begin position="182"/>
        <end position="381"/>
    </location>
</feature>
<dbReference type="InterPro" id="IPR050090">
    <property type="entry name" value="Tyrosine_recombinase_XerCD"/>
</dbReference>
<dbReference type="eggNOG" id="COG0582">
    <property type="taxonomic scope" value="Bacteria"/>
</dbReference>
<organism evidence="5 6">
    <name type="scientific">Desulfocurvibacter africanus subsp. africanus str. Walvis Bay</name>
    <dbReference type="NCBI Taxonomy" id="690850"/>
    <lineage>
        <taxon>Bacteria</taxon>
        <taxon>Pseudomonadati</taxon>
        <taxon>Thermodesulfobacteriota</taxon>
        <taxon>Desulfovibrionia</taxon>
        <taxon>Desulfovibrionales</taxon>
        <taxon>Desulfovibrionaceae</taxon>
        <taxon>Desulfocurvibacter</taxon>
    </lineage>
</organism>
<dbReference type="SUPFAM" id="SSF56349">
    <property type="entry name" value="DNA breaking-rejoining enzymes"/>
    <property type="match status" value="1"/>
</dbReference>
<dbReference type="GO" id="GO:0006310">
    <property type="term" value="P:DNA recombination"/>
    <property type="evidence" value="ECO:0007669"/>
    <property type="project" value="UniProtKB-KW"/>
</dbReference>
<dbReference type="GO" id="GO:0015074">
    <property type="term" value="P:DNA integration"/>
    <property type="evidence" value="ECO:0007669"/>
    <property type="project" value="InterPro"/>
</dbReference>
<keyword evidence="2" id="KW-0238">DNA-binding</keyword>
<gene>
    <name evidence="5" type="ORF">Desaf_1957</name>
</gene>
<dbReference type="KEGG" id="daf:Desaf_1957"/>
<dbReference type="InterPro" id="IPR013762">
    <property type="entry name" value="Integrase-like_cat_sf"/>
</dbReference>
<evidence type="ECO:0000313" key="5">
    <source>
        <dbReference type="EMBL" id="EGJ50286.1"/>
    </source>
</evidence>
<name>F3Z342_DESAF</name>
<protein>
    <submittedName>
        <fullName evidence="5">Integrase family protein</fullName>
    </submittedName>
</protein>
<dbReference type="PANTHER" id="PTHR30349">
    <property type="entry name" value="PHAGE INTEGRASE-RELATED"/>
    <property type="match status" value="1"/>
</dbReference>
<evidence type="ECO:0000313" key="6">
    <source>
        <dbReference type="Proteomes" id="UP000007844"/>
    </source>
</evidence>
<dbReference type="RefSeq" id="WP_014260038.1">
    <property type="nucleotide sequence ID" value="NC_016629.1"/>
</dbReference>